<proteinExistence type="predicted"/>
<organism evidence="2 3">
    <name type="scientific">Pleurodeles waltl</name>
    <name type="common">Iberian ribbed newt</name>
    <dbReference type="NCBI Taxonomy" id="8319"/>
    <lineage>
        <taxon>Eukaryota</taxon>
        <taxon>Metazoa</taxon>
        <taxon>Chordata</taxon>
        <taxon>Craniata</taxon>
        <taxon>Vertebrata</taxon>
        <taxon>Euteleostomi</taxon>
        <taxon>Amphibia</taxon>
        <taxon>Batrachia</taxon>
        <taxon>Caudata</taxon>
        <taxon>Salamandroidea</taxon>
        <taxon>Salamandridae</taxon>
        <taxon>Pleurodelinae</taxon>
        <taxon>Pleurodeles</taxon>
    </lineage>
</organism>
<protein>
    <submittedName>
        <fullName evidence="2">Uncharacterized protein</fullName>
    </submittedName>
</protein>
<reference evidence="2" key="1">
    <citation type="journal article" date="2022" name="bioRxiv">
        <title>Sequencing and chromosome-scale assembly of the giantPleurodeles waltlgenome.</title>
        <authorList>
            <person name="Brown T."/>
            <person name="Elewa A."/>
            <person name="Iarovenko S."/>
            <person name="Subramanian E."/>
            <person name="Araus A.J."/>
            <person name="Petzold A."/>
            <person name="Susuki M."/>
            <person name="Suzuki K.-i.T."/>
            <person name="Hayashi T."/>
            <person name="Toyoda A."/>
            <person name="Oliveira C."/>
            <person name="Osipova E."/>
            <person name="Leigh N.D."/>
            <person name="Simon A."/>
            <person name="Yun M.H."/>
        </authorList>
    </citation>
    <scope>NUCLEOTIDE SEQUENCE</scope>
    <source>
        <strain evidence="2">20211129_DDA</strain>
        <tissue evidence="2">Liver</tissue>
    </source>
</reference>
<feature type="region of interest" description="Disordered" evidence="1">
    <location>
        <begin position="66"/>
        <end position="106"/>
    </location>
</feature>
<comment type="caution">
    <text evidence="2">The sequence shown here is derived from an EMBL/GenBank/DDBJ whole genome shotgun (WGS) entry which is preliminary data.</text>
</comment>
<evidence type="ECO:0000313" key="3">
    <source>
        <dbReference type="Proteomes" id="UP001066276"/>
    </source>
</evidence>
<evidence type="ECO:0000256" key="1">
    <source>
        <dbReference type="SAM" id="MobiDB-lite"/>
    </source>
</evidence>
<keyword evidence="3" id="KW-1185">Reference proteome</keyword>
<accession>A0AAV7KSX0</accession>
<gene>
    <name evidence="2" type="ORF">NDU88_002711</name>
</gene>
<sequence>MAAGSSSATKESGALFRLPPSNEKVCPMERVFSVLFTAPLGAKWQPAALVPLRSLGLVVQATPKERESLSRGAGLQRPFHCTSGHKMKASGSSAGKESAACGSGSPQANKKFVLRSGFAASFTPHLRVQNGSRWL</sequence>
<dbReference type="AlphaFoldDB" id="A0AAV7KSX0"/>
<name>A0AAV7KSX0_PLEWA</name>
<dbReference type="EMBL" id="JANPWB010000016">
    <property type="protein sequence ID" value="KAJ1082546.1"/>
    <property type="molecule type" value="Genomic_DNA"/>
</dbReference>
<feature type="compositionally biased region" description="Low complexity" evidence="1">
    <location>
        <begin position="89"/>
        <end position="105"/>
    </location>
</feature>
<evidence type="ECO:0000313" key="2">
    <source>
        <dbReference type="EMBL" id="KAJ1082546.1"/>
    </source>
</evidence>
<dbReference type="Proteomes" id="UP001066276">
    <property type="component" value="Chromosome 12"/>
</dbReference>